<protein>
    <submittedName>
        <fullName evidence="1">Uncharacterized protein</fullName>
    </submittedName>
</protein>
<dbReference type="Proteomes" id="UP000245212">
    <property type="component" value="Unassembled WGS sequence"/>
</dbReference>
<keyword evidence="2" id="KW-1185">Reference proteome</keyword>
<evidence type="ECO:0000313" key="1">
    <source>
        <dbReference type="EMBL" id="PWF21448.1"/>
    </source>
</evidence>
<dbReference type="EMBL" id="QETA01000007">
    <property type="protein sequence ID" value="PWF21448.1"/>
    <property type="molecule type" value="Genomic_DNA"/>
</dbReference>
<gene>
    <name evidence="1" type="ORF">DD235_14330</name>
</gene>
<accession>A0A2V1JWD5</accession>
<sequence>MKEIPLGDLDLAVVSHKDGVPRCVVTLPTGAVTTVLFGRQLDACVATPLHYILFLSNDLIYDERLHIYLVDTQATVLDQARLGALDTAAFLSELTMDSAERIQFSFFGGDCWEILLHETPRSVWNSLFSGSPWVWRPRLRRRYFDLRSVE</sequence>
<evidence type="ECO:0000313" key="2">
    <source>
        <dbReference type="Proteomes" id="UP000245212"/>
    </source>
</evidence>
<organism evidence="1 2">
    <name type="scientific">Corticimicrobacter populi</name>
    <dbReference type="NCBI Taxonomy" id="2175229"/>
    <lineage>
        <taxon>Bacteria</taxon>
        <taxon>Pseudomonadati</taxon>
        <taxon>Pseudomonadota</taxon>
        <taxon>Betaproteobacteria</taxon>
        <taxon>Burkholderiales</taxon>
        <taxon>Alcaligenaceae</taxon>
        <taxon>Corticimicrobacter</taxon>
    </lineage>
</organism>
<comment type="caution">
    <text evidence="1">The sequence shown here is derived from an EMBL/GenBank/DDBJ whole genome shotgun (WGS) entry which is preliminary data.</text>
</comment>
<name>A0A2V1JWD5_9BURK</name>
<dbReference type="RefSeq" id="WP_109062792.1">
    <property type="nucleotide sequence ID" value="NZ_QETA01000007.1"/>
</dbReference>
<dbReference type="AlphaFoldDB" id="A0A2V1JWD5"/>
<reference evidence="2" key="1">
    <citation type="submission" date="2018-05" db="EMBL/GenBank/DDBJ databases">
        <authorList>
            <person name="Li Y."/>
        </authorList>
    </citation>
    <scope>NUCLEOTIDE SEQUENCE [LARGE SCALE GENOMIC DNA]</scope>
    <source>
        <strain evidence="2">3d-2-2</strain>
    </source>
</reference>
<proteinExistence type="predicted"/>